<dbReference type="HOGENOM" id="CLU_2598769_0_0_9"/>
<protein>
    <submittedName>
        <fullName evidence="1">Uncharacterized protein</fullName>
    </submittedName>
</protein>
<reference evidence="1 2" key="1">
    <citation type="submission" date="2008-11" db="EMBL/GenBank/DDBJ databases">
        <title>Draft genome sequence of Bacteroides pectinophilus (ATCC 43243).</title>
        <authorList>
            <person name="Sudarsanam P."/>
            <person name="Ley R."/>
            <person name="Guruge J."/>
            <person name="Turnbaugh P.J."/>
            <person name="Mahowald M."/>
            <person name="Liep D."/>
            <person name="Gordon J."/>
        </authorList>
    </citation>
    <scope>NUCLEOTIDE SEQUENCE [LARGE SCALE GENOMIC DNA]</scope>
    <source>
        <strain evidence="1 2">ATCC 43243</strain>
    </source>
</reference>
<gene>
    <name evidence="1" type="ORF">BACPEC_00423</name>
</gene>
<proteinExistence type="predicted"/>
<evidence type="ECO:0000313" key="1">
    <source>
        <dbReference type="EMBL" id="EEC58293.1"/>
    </source>
</evidence>
<keyword evidence="2" id="KW-1185">Reference proteome</keyword>
<dbReference type="EMBL" id="ABVQ01000034">
    <property type="protein sequence ID" value="EEC58293.1"/>
    <property type="molecule type" value="Genomic_DNA"/>
</dbReference>
<sequence>MAINDDKKDYYHTDIDYLDLSDAVSAHECTGLIPEGESPADKDEKYKKIYAFGTPLKCADKCKTQETDCRMKDCHRGGK</sequence>
<reference evidence="1 2" key="2">
    <citation type="submission" date="2008-11" db="EMBL/GenBank/DDBJ databases">
        <authorList>
            <person name="Fulton L."/>
            <person name="Clifton S."/>
            <person name="Fulton B."/>
            <person name="Xu J."/>
            <person name="Minx P."/>
            <person name="Pepin K.H."/>
            <person name="Johnson M."/>
            <person name="Bhonagiri V."/>
            <person name="Nash W.E."/>
            <person name="Mardis E.R."/>
            <person name="Wilson R.K."/>
        </authorList>
    </citation>
    <scope>NUCLEOTIDE SEQUENCE [LARGE SCALE GENOMIC DNA]</scope>
    <source>
        <strain evidence="1 2">ATCC 43243</strain>
    </source>
</reference>
<name>B7AP19_9FIRM</name>
<comment type="caution">
    <text evidence="1">The sequence shown here is derived from an EMBL/GenBank/DDBJ whole genome shotgun (WGS) entry which is preliminary data.</text>
</comment>
<dbReference type="AlphaFoldDB" id="B7AP19"/>
<evidence type="ECO:0000313" key="2">
    <source>
        <dbReference type="Proteomes" id="UP000003136"/>
    </source>
</evidence>
<accession>B7AP19</accession>
<organism evidence="1 2">
    <name type="scientific">[Bacteroides] pectinophilus ATCC 43243</name>
    <dbReference type="NCBI Taxonomy" id="483218"/>
    <lineage>
        <taxon>Bacteria</taxon>
        <taxon>Bacillati</taxon>
        <taxon>Bacillota</taxon>
        <taxon>Clostridia</taxon>
        <taxon>Eubacteriales</taxon>
    </lineage>
</organism>
<dbReference type="Proteomes" id="UP000003136">
    <property type="component" value="Unassembled WGS sequence"/>
</dbReference>
<dbReference type="STRING" id="483218.BACPEC_00423"/>